<keyword evidence="2" id="KW-0547">Nucleotide-binding</keyword>
<dbReference type="Proteomes" id="UP001175228">
    <property type="component" value="Unassembled WGS sequence"/>
</dbReference>
<dbReference type="GO" id="GO:0005524">
    <property type="term" value="F:ATP binding"/>
    <property type="evidence" value="ECO:0007669"/>
    <property type="project" value="UniProtKB-KW"/>
</dbReference>
<comment type="caution">
    <text evidence="4">The sequence shown here is derived from an EMBL/GenBank/DDBJ whole genome shotgun (WGS) entry which is preliminary data.</text>
</comment>
<dbReference type="PANTHER" id="PTHR13504">
    <property type="entry name" value="FIDO DOMAIN-CONTAINING PROTEIN DDB_G0283145"/>
    <property type="match status" value="1"/>
</dbReference>
<organism evidence="4 5">
    <name type="scientific">Armillaria luteobubalina</name>
    <dbReference type="NCBI Taxonomy" id="153913"/>
    <lineage>
        <taxon>Eukaryota</taxon>
        <taxon>Fungi</taxon>
        <taxon>Dikarya</taxon>
        <taxon>Basidiomycota</taxon>
        <taxon>Agaricomycotina</taxon>
        <taxon>Agaricomycetes</taxon>
        <taxon>Agaricomycetidae</taxon>
        <taxon>Agaricales</taxon>
        <taxon>Marasmiineae</taxon>
        <taxon>Physalacriaceae</taxon>
        <taxon>Armillaria</taxon>
    </lineage>
</organism>
<dbReference type="InterPro" id="IPR040198">
    <property type="entry name" value="Fido_containing"/>
</dbReference>
<dbReference type="SUPFAM" id="SSF140931">
    <property type="entry name" value="Fic-like"/>
    <property type="match status" value="1"/>
</dbReference>
<dbReference type="Pfam" id="PF02661">
    <property type="entry name" value="Fic"/>
    <property type="match status" value="1"/>
</dbReference>
<evidence type="ECO:0000256" key="1">
    <source>
        <dbReference type="PIRSR" id="PIRSR640198-1"/>
    </source>
</evidence>
<accession>A0AA39QDH0</accession>
<evidence type="ECO:0000313" key="5">
    <source>
        <dbReference type="Proteomes" id="UP001175228"/>
    </source>
</evidence>
<evidence type="ECO:0000259" key="3">
    <source>
        <dbReference type="PROSITE" id="PS51459"/>
    </source>
</evidence>
<proteinExistence type="predicted"/>
<dbReference type="PANTHER" id="PTHR13504:SF38">
    <property type="entry name" value="FIDO DOMAIN-CONTAINING PROTEIN"/>
    <property type="match status" value="1"/>
</dbReference>
<dbReference type="InterPro" id="IPR036597">
    <property type="entry name" value="Fido-like_dom_sf"/>
</dbReference>
<dbReference type="AlphaFoldDB" id="A0AA39QDH0"/>
<keyword evidence="2" id="KW-0067">ATP-binding</keyword>
<feature type="non-terminal residue" evidence="4">
    <location>
        <position position="264"/>
    </location>
</feature>
<reference evidence="4" key="1">
    <citation type="submission" date="2023-06" db="EMBL/GenBank/DDBJ databases">
        <authorList>
            <consortium name="Lawrence Berkeley National Laboratory"/>
            <person name="Ahrendt S."/>
            <person name="Sahu N."/>
            <person name="Indic B."/>
            <person name="Wong-Bajracharya J."/>
            <person name="Merenyi Z."/>
            <person name="Ke H.-M."/>
            <person name="Monk M."/>
            <person name="Kocsube S."/>
            <person name="Drula E."/>
            <person name="Lipzen A."/>
            <person name="Balint B."/>
            <person name="Henrissat B."/>
            <person name="Andreopoulos B."/>
            <person name="Martin F.M."/>
            <person name="Harder C.B."/>
            <person name="Rigling D."/>
            <person name="Ford K.L."/>
            <person name="Foster G.D."/>
            <person name="Pangilinan J."/>
            <person name="Papanicolaou A."/>
            <person name="Barry K."/>
            <person name="LaButti K."/>
            <person name="Viragh M."/>
            <person name="Koriabine M."/>
            <person name="Yan M."/>
            <person name="Riley R."/>
            <person name="Champramary S."/>
            <person name="Plett K.L."/>
            <person name="Tsai I.J."/>
            <person name="Slot J."/>
            <person name="Sipos G."/>
            <person name="Plett J."/>
            <person name="Nagy L.G."/>
            <person name="Grigoriev I.V."/>
        </authorList>
    </citation>
    <scope>NUCLEOTIDE SEQUENCE</scope>
    <source>
        <strain evidence="4">HWK02</strain>
    </source>
</reference>
<feature type="binding site" evidence="2">
    <location>
        <begin position="180"/>
        <end position="187"/>
    </location>
    <ligand>
        <name>ATP</name>
        <dbReference type="ChEBI" id="CHEBI:30616"/>
    </ligand>
</feature>
<dbReference type="Gene3D" id="1.10.3290.10">
    <property type="entry name" value="Fido-like domain"/>
    <property type="match status" value="1"/>
</dbReference>
<evidence type="ECO:0000313" key="4">
    <source>
        <dbReference type="EMBL" id="KAK0500898.1"/>
    </source>
</evidence>
<protein>
    <recommendedName>
        <fullName evidence="3">Fido domain-containing protein</fullName>
    </recommendedName>
</protein>
<evidence type="ECO:0000256" key="2">
    <source>
        <dbReference type="PIRSR" id="PIRSR640198-2"/>
    </source>
</evidence>
<gene>
    <name evidence="4" type="ORF">EDD18DRAFT_1328970</name>
</gene>
<keyword evidence="5" id="KW-1185">Reference proteome</keyword>
<feature type="domain" description="Fido" evidence="3">
    <location>
        <begin position="74"/>
        <end position="240"/>
    </location>
</feature>
<dbReference type="PROSITE" id="PS51459">
    <property type="entry name" value="FIDO"/>
    <property type="match status" value="1"/>
</dbReference>
<feature type="active site" evidence="1">
    <location>
        <position position="176"/>
    </location>
</feature>
<sequence length="264" mass="29741">MHELRPKSEMDSHSSDCAISPRISFKDPAKTLNQYLKYLCLQTDEIEGTVIVLSRSALSTAFNLLQPNSTTFNLTNDGVCKIHHMLMMSSRVMGVPCTGTAGLSVAYTSIGVTRTNTKVDVTVRAPIRINIQFYPWPDVEEELKIFCKRFNELTGETNIDPFAAAAWINHVFISIHTFEDSNGRLGRILASVQLLRARLPPVCIVQDMKTPPYDNILGSMRSMPRNTNDFEQPVQNLYISTSVALRQLPVSHSRIAKIIRHEEY</sequence>
<dbReference type="EMBL" id="JAUEPU010000007">
    <property type="protein sequence ID" value="KAK0500898.1"/>
    <property type="molecule type" value="Genomic_DNA"/>
</dbReference>
<name>A0AA39QDH0_9AGAR</name>
<dbReference type="InterPro" id="IPR003812">
    <property type="entry name" value="Fido"/>
</dbReference>